<dbReference type="EMBL" id="CAUOFW020001602">
    <property type="protein sequence ID" value="CAK9146637.1"/>
    <property type="molecule type" value="Genomic_DNA"/>
</dbReference>
<protein>
    <submittedName>
        <fullName evidence="2">Uncharacterized protein</fullName>
    </submittedName>
</protein>
<feature type="compositionally biased region" description="Basic residues" evidence="1">
    <location>
        <begin position="1"/>
        <end position="10"/>
    </location>
</feature>
<proteinExistence type="predicted"/>
<evidence type="ECO:0000313" key="3">
    <source>
        <dbReference type="Proteomes" id="UP001642360"/>
    </source>
</evidence>
<evidence type="ECO:0000256" key="1">
    <source>
        <dbReference type="SAM" id="MobiDB-lite"/>
    </source>
</evidence>
<name>A0ABC8RX89_9AQUA</name>
<evidence type="ECO:0000313" key="2">
    <source>
        <dbReference type="EMBL" id="CAK9146637.1"/>
    </source>
</evidence>
<comment type="caution">
    <text evidence="2">The sequence shown here is derived from an EMBL/GenBank/DDBJ whole genome shotgun (WGS) entry which is preliminary data.</text>
</comment>
<keyword evidence="3" id="KW-1185">Reference proteome</keyword>
<accession>A0ABC8RX89</accession>
<reference evidence="2 3" key="1">
    <citation type="submission" date="2024-02" db="EMBL/GenBank/DDBJ databases">
        <authorList>
            <person name="Vignale AGUSTIN F."/>
            <person name="Sosa J E."/>
            <person name="Modenutti C."/>
        </authorList>
    </citation>
    <scope>NUCLEOTIDE SEQUENCE [LARGE SCALE GENOMIC DNA]</scope>
</reference>
<gene>
    <name evidence="2" type="ORF">ILEXP_LOCUS14493</name>
</gene>
<organism evidence="2 3">
    <name type="scientific">Ilex paraguariensis</name>
    <name type="common">yerba mate</name>
    <dbReference type="NCBI Taxonomy" id="185542"/>
    <lineage>
        <taxon>Eukaryota</taxon>
        <taxon>Viridiplantae</taxon>
        <taxon>Streptophyta</taxon>
        <taxon>Embryophyta</taxon>
        <taxon>Tracheophyta</taxon>
        <taxon>Spermatophyta</taxon>
        <taxon>Magnoliopsida</taxon>
        <taxon>eudicotyledons</taxon>
        <taxon>Gunneridae</taxon>
        <taxon>Pentapetalae</taxon>
        <taxon>asterids</taxon>
        <taxon>campanulids</taxon>
        <taxon>Aquifoliales</taxon>
        <taxon>Aquifoliaceae</taxon>
        <taxon>Ilex</taxon>
    </lineage>
</organism>
<dbReference type="Proteomes" id="UP001642360">
    <property type="component" value="Unassembled WGS sequence"/>
</dbReference>
<sequence>METLEKRKKGAPNDSTWEVSSKEKGGESQLRGRDVEGERRRFSRRDDTLGGADDTLGNVGGALGINRGAQLQGGAEEERGNISALSVMHQATTVEATTEM</sequence>
<feature type="region of interest" description="Disordered" evidence="1">
    <location>
        <begin position="1"/>
        <end position="55"/>
    </location>
</feature>
<feature type="compositionally biased region" description="Basic and acidic residues" evidence="1">
    <location>
        <begin position="20"/>
        <end position="48"/>
    </location>
</feature>
<dbReference type="AlphaFoldDB" id="A0ABC8RX89"/>